<dbReference type="InterPro" id="IPR000872">
    <property type="entry name" value="Tafazzin"/>
</dbReference>
<gene>
    <name evidence="7" type="ORF">KFK09_028721</name>
</gene>
<comment type="caution">
    <text evidence="7">The sequence shown here is derived from an EMBL/GenBank/DDBJ whole genome shotgun (WGS) entry which is preliminary data.</text>
</comment>
<dbReference type="AlphaFoldDB" id="A0A8T3A416"/>
<dbReference type="Proteomes" id="UP000829196">
    <property type="component" value="Unassembled WGS sequence"/>
</dbReference>
<comment type="similarity">
    <text evidence="6">Belongs to the taffazin family.</text>
</comment>
<dbReference type="PANTHER" id="PTHR12497:SF5">
    <property type="entry name" value="N-ACYLPHOSPHATIDYLETHANOLAMINE SYNTHASE"/>
    <property type="match status" value="1"/>
</dbReference>
<keyword evidence="2" id="KW-0808">Transferase</keyword>
<evidence type="ECO:0000256" key="1">
    <source>
        <dbReference type="ARBA" id="ARBA00004370"/>
    </source>
</evidence>
<dbReference type="OrthoDB" id="193467at2759"/>
<sequence length="172" mass="19124">MRKLLKYRIFGFRDGASERSAPHPVFRSGHSKPMRQQPIPTEVAAGTKSATSLMRWAGKVDHLGGIPRALVITAVGAFAKLFTSFLNSTHVYNAETLHHLVHSRSPGRPLITVSNHMSTSVIILPFFASFCRYFSDIYKLAEGCDRFFLDVKRFNEVLAAISSNLLLCRAAS</sequence>
<reference evidence="7" key="1">
    <citation type="journal article" date="2022" name="Front. Genet.">
        <title>Chromosome-Scale Assembly of the Dendrobium nobile Genome Provides Insights Into the Molecular Mechanism of the Biosynthesis of the Medicinal Active Ingredient of Dendrobium.</title>
        <authorList>
            <person name="Xu Q."/>
            <person name="Niu S.-C."/>
            <person name="Li K.-L."/>
            <person name="Zheng P.-J."/>
            <person name="Zhang X.-J."/>
            <person name="Jia Y."/>
            <person name="Liu Y."/>
            <person name="Niu Y.-X."/>
            <person name="Yu L.-H."/>
            <person name="Chen D.-F."/>
            <person name="Zhang G.-Q."/>
        </authorList>
    </citation>
    <scope>NUCLEOTIDE SEQUENCE</scope>
    <source>
        <tissue evidence="7">Leaf</tissue>
    </source>
</reference>
<comment type="subcellular location">
    <subcellularLocation>
        <location evidence="1">Membrane</location>
    </subcellularLocation>
</comment>
<evidence type="ECO:0000256" key="6">
    <source>
        <dbReference type="RuleBase" id="RU365062"/>
    </source>
</evidence>
<name>A0A8T3A416_DENNO</name>
<dbReference type="GO" id="GO:0008374">
    <property type="term" value="F:O-acyltransferase activity"/>
    <property type="evidence" value="ECO:0007669"/>
    <property type="project" value="TreeGrafter"/>
</dbReference>
<evidence type="ECO:0000256" key="5">
    <source>
        <dbReference type="ARBA" id="ARBA00023315"/>
    </source>
</evidence>
<dbReference type="GO" id="GO:0016020">
    <property type="term" value="C:membrane"/>
    <property type="evidence" value="ECO:0007669"/>
    <property type="project" value="UniProtKB-SubCell"/>
</dbReference>
<evidence type="ECO:0000313" key="8">
    <source>
        <dbReference type="Proteomes" id="UP000829196"/>
    </source>
</evidence>
<proteinExistence type="inferred from homology"/>
<dbReference type="GO" id="GO:0006644">
    <property type="term" value="P:phospholipid metabolic process"/>
    <property type="evidence" value="ECO:0007669"/>
    <property type="project" value="InterPro"/>
</dbReference>
<accession>A0A8T3A416</accession>
<dbReference type="EMBL" id="JAGYWB010000019">
    <property type="protein sequence ID" value="KAI0488882.1"/>
    <property type="molecule type" value="Genomic_DNA"/>
</dbReference>
<keyword evidence="8" id="KW-1185">Reference proteome</keyword>
<keyword evidence="3" id="KW-0443">Lipid metabolism</keyword>
<organism evidence="7 8">
    <name type="scientific">Dendrobium nobile</name>
    <name type="common">Orchid</name>
    <dbReference type="NCBI Taxonomy" id="94219"/>
    <lineage>
        <taxon>Eukaryota</taxon>
        <taxon>Viridiplantae</taxon>
        <taxon>Streptophyta</taxon>
        <taxon>Embryophyta</taxon>
        <taxon>Tracheophyta</taxon>
        <taxon>Spermatophyta</taxon>
        <taxon>Magnoliopsida</taxon>
        <taxon>Liliopsida</taxon>
        <taxon>Asparagales</taxon>
        <taxon>Orchidaceae</taxon>
        <taxon>Epidendroideae</taxon>
        <taxon>Malaxideae</taxon>
        <taxon>Dendrobiinae</taxon>
        <taxon>Dendrobium</taxon>
    </lineage>
</organism>
<keyword evidence="5" id="KW-0012">Acyltransferase</keyword>
<dbReference type="PANTHER" id="PTHR12497">
    <property type="entry name" value="TAZ PROTEIN TAFAZZIN"/>
    <property type="match status" value="1"/>
</dbReference>
<evidence type="ECO:0000313" key="7">
    <source>
        <dbReference type="EMBL" id="KAI0488882.1"/>
    </source>
</evidence>
<evidence type="ECO:0000256" key="2">
    <source>
        <dbReference type="ARBA" id="ARBA00022679"/>
    </source>
</evidence>
<evidence type="ECO:0000256" key="4">
    <source>
        <dbReference type="ARBA" id="ARBA00023136"/>
    </source>
</evidence>
<keyword evidence="4" id="KW-0472">Membrane</keyword>
<evidence type="ECO:0000256" key="3">
    <source>
        <dbReference type="ARBA" id="ARBA00023098"/>
    </source>
</evidence>
<protein>
    <recommendedName>
        <fullName evidence="6">Tafazzin family protein</fullName>
    </recommendedName>
</protein>